<sequence length="147" mass="16106">MPNDPGLKIGARLYDAAYYQGNAITVRPDGWDSGEGAVVYSLAYLGLRRLGSLQAPVEASASDNPFHQVIGRVTHVTVWAYRPGTWPDRLDEHGTTWQQYSADTADLGAWAAKTKYVRVWQQAAIGGVCDLDPLTEDSFTTSVTIME</sequence>
<dbReference type="Proteomes" id="UP000231791">
    <property type="component" value="Chromosome"/>
</dbReference>
<dbReference type="KEGG" id="slx:SLAV_38245"/>
<accession>A0A2K8PUA3</accession>
<protein>
    <submittedName>
        <fullName evidence="1">Uncharacterized protein</fullName>
    </submittedName>
</protein>
<evidence type="ECO:0000313" key="1">
    <source>
        <dbReference type="EMBL" id="ATZ29413.1"/>
    </source>
</evidence>
<dbReference type="AlphaFoldDB" id="A0A2K8PUA3"/>
<dbReference type="OrthoDB" id="4254100at2"/>
<organism evidence="1 2">
    <name type="scientific">Streptomyces lavendulae subsp. lavendulae</name>
    <dbReference type="NCBI Taxonomy" id="58340"/>
    <lineage>
        <taxon>Bacteria</taxon>
        <taxon>Bacillati</taxon>
        <taxon>Actinomycetota</taxon>
        <taxon>Actinomycetes</taxon>
        <taxon>Kitasatosporales</taxon>
        <taxon>Streptomycetaceae</taxon>
        <taxon>Streptomyces</taxon>
    </lineage>
</organism>
<evidence type="ECO:0000313" key="2">
    <source>
        <dbReference type="Proteomes" id="UP000231791"/>
    </source>
</evidence>
<reference evidence="1 2" key="1">
    <citation type="submission" date="2017-11" db="EMBL/GenBank/DDBJ databases">
        <title>Complete genome sequence of Streptomyces lavendulae subsp. lavendulae CCM 3239 (formerly 'Streptomyces aureofaciens CCM 3239'), the producer of the angucycline-type antibiotic auricin.</title>
        <authorList>
            <person name="Busche T."/>
            <person name="Novakova R."/>
            <person name="Al'Dilaimi A."/>
            <person name="Homerova D."/>
            <person name="Feckova L."/>
            <person name="Rezuchova B."/>
            <person name="Mingyar E."/>
            <person name="Csolleiova D."/>
            <person name="Bekeova C."/>
            <person name="Winkler A."/>
            <person name="Sevcikova B."/>
            <person name="Kalinowski J."/>
            <person name="Kormanec J."/>
            <person name="Ruckert C."/>
        </authorList>
    </citation>
    <scope>NUCLEOTIDE SEQUENCE [LARGE SCALE GENOMIC DNA]</scope>
    <source>
        <strain evidence="1 2">CCM 3239</strain>
    </source>
</reference>
<dbReference type="RefSeq" id="WP_051841413.1">
    <property type="nucleotide sequence ID" value="NZ_CP024985.1"/>
</dbReference>
<name>A0A2K8PUA3_STRLA</name>
<keyword evidence="2" id="KW-1185">Reference proteome</keyword>
<gene>
    <name evidence="1" type="ORF">SLAV_38245</name>
</gene>
<dbReference type="EMBL" id="CP024985">
    <property type="protein sequence ID" value="ATZ29413.1"/>
    <property type="molecule type" value="Genomic_DNA"/>
</dbReference>
<proteinExistence type="predicted"/>
<dbReference type="GeneID" id="49388591"/>